<evidence type="ECO:0000256" key="1">
    <source>
        <dbReference type="ARBA" id="ARBA00022679"/>
    </source>
</evidence>
<keyword evidence="3 5" id="KW-0863">Zinc-finger</keyword>
<keyword evidence="2" id="KW-0479">Metal-binding</keyword>
<evidence type="ECO:0000259" key="7">
    <source>
        <dbReference type="PROSITE" id="PS50865"/>
    </source>
</evidence>
<keyword evidence="4" id="KW-0862">Zinc</keyword>
<dbReference type="InterPro" id="IPR002110">
    <property type="entry name" value="Ankyrin_rpt"/>
</dbReference>
<evidence type="ECO:0000256" key="4">
    <source>
        <dbReference type="ARBA" id="ARBA00022833"/>
    </source>
</evidence>
<dbReference type="EMBL" id="BRYA01000096">
    <property type="protein sequence ID" value="GMI39024.1"/>
    <property type="molecule type" value="Genomic_DNA"/>
</dbReference>
<sequence>MVKLTLEAGFDNNDVMYMAAIVSIENSDNSTILRLLLEHGLDPNMDPRLEGFVKGFFNLLMLAAEWGRIDQAIALLDHGANVNKTVVGPNGVVASPLSWALWYGANDICRLFLTRGAIPTTDDVLHVLGTCLHACKGEHPYLSKDGAIKMFTTFFHLGKPDSDVVQDIFNSYSPSKRDPTITNITKHYLQGCPFCCFVCEALTAKSRDKLLMCPCRNVAYCSRECQLKHWREHRVQCTGPLNERREIEAMVKKGSKTEKVEEREEERAFSESDVGRRVRVIWNVDEAYEGNVEMFNHENGQAHVLYDDGDEEWLNPEDPDTKYEFLSEKKLRKRDPKGQYARVDSGELKHFTCIDDPYEEPLEPESLRGRRGEERMWSSGRSRCDDDEWQEGDDDSTDESSDKEGHFKLSPRNPQCPHCFKTFKSQGGLAYHVSQAVCIQRQKRQELSKKERKRAPSAHDKEDENEEGHSRGEKK</sequence>
<evidence type="ECO:0000313" key="9">
    <source>
        <dbReference type="Proteomes" id="UP001165065"/>
    </source>
</evidence>
<protein>
    <recommendedName>
        <fullName evidence="7">MYND-type domain-containing protein</fullName>
    </recommendedName>
</protein>
<feature type="compositionally biased region" description="Basic and acidic residues" evidence="6">
    <location>
        <begin position="365"/>
        <end position="376"/>
    </location>
</feature>
<dbReference type="Gene3D" id="1.25.40.20">
    <property type="entry name" value="Ankyrin repeat-containing domain"/>
    <property type="match status" value="1"/>
</dbReference>
<dbReference type="InterPro" id="IPR036770">
    <property type="entry name" value="Ankyrin_rpt-contain_sf"/>
</dbReference>
<dbReference type="PROSITE" id="PS50865">
    <property type="entry name" value="ZF_MYND_2"/>
    <property type="match status" value="1"/>
</dbReference>
<feature type="compositionally biased region" description="Basic and acidic residues" evidence="6">
    <location>
        <begin position="457"/>
        <end position="475"/>
    </location>
</feature>
<dbReference type="Gene3D" id="2.30.30.140">
    <property type="match status" value="1"/>
</dbReference>
<keyword evidence="9" id="KW-1185">Reference proteome</keyword>
<dbReference type="AlphaFoldDB" id="A0A9W7GBB5"/>
<comment type="caution">
    <text evidence="8">The sequence shown here is derived from an EMBL/GenBank/DDBJ whole genome shotgun (WGS) entry which is preliminary data.</text>
</comment>
<dbReference type="InterPro" id="IPR027417">
    <property type="entry name" value="P-loop_NTPase"/>
</dbReference>
<dbReference type="Pfam" id="PF01583">
    <property type="entry name" value="APS_kinase"/>
    <property type="match status" value="1"/>
</dbReference>
<feature type="region of interest" description="Disordered" evidence="6">
    <location>
        <begin position="441"/>
        <end position="475"/>
    </location>
</feature>
<dbReference type="InterPro" id="IPR002893">
    <property type="entry name" value="Znf_MYND"/>
</dbReference>
<proteinExistence type="predicted"/>
<feature type="region of interest" description="Disordered" evidence="6">
    <location>
        <begin position="355"/>
        <end position="411"/>
    </location>
</feature>
<dbReference type="Pfam" id="PF01753">
    <property type="entry name" value="zf-MYND"/>
    <property type="match status" value="1"/>
</dbReference>
<dbReference type="SUPFAM" id="SSF48403">
    <property type="entry name" value="Ankyrin repeat"/>
    <property type="match status" value="1"/>
</dbReference>
<keyword evidence="1" id="KW-0808">Transferase</keyword>
<dbReference type="Gene3D" id="3.40.50.300">
    <property type="entry name" value="P-loop containing nucleotide triphosphate hydrolases"/>
    <property type="match status" value="1"/>
</dbReference>
<dbReference type="SMART" id="SM00248">
    <property type="entry name" value="ANK"/>
    <property type="match status" value="3"/>
</dbReference>
<dbReference type="SUPFAM" id="SSF144232">
    <property type="entry name" value="HIT/MYND zinc finger-like"/>
    <property type="match status" value="1"/>
</dbReference>
<feature type="domain" description="MYND-type" evidence="7">
    <location>
        <begin position="196"/>
        <end position="237"/>
    </location>
</feature>
<evidence type="ECO:0000256" key="3">
    <source>
        <dbReference type="ARBA" id="ARBA00022771"/>
    </source>
</evidence>
<reference evidence="9" key="1">
    <citation type="journal article" date="2023" name="Commun. Biol.">
        <title>Genome analysis of Parmales, the sister group of diatoms, reveals the evolutionary specialization of diatoms from phago-mixotrophs to photoautotrophs.</title>
        <authorList>
            <person name="Ban H."/>
            <person name="Sato S."/>
            <person name="Yoshikawa S."/>
            <person name="Yamada K."/>
            <person name="Nakamura Y."/>
            <person name="Ichinomiya M."/>
            <person name="Sato N."/>
            <person name="Blanc-Mathieu R."/>
            <person name="Endo H."/>
            <person name="Kuwata A."/>
            <person name="Ogata H."/>
        </authorList>
    </citation>
    <scope>NUCLEOTIDE SEQUENCE [LARGE SCALE GENOMIC DNA]</scope>
</reference>
<evidence type="ECO:0000313" key="8">
    <source>
        <dbReference type="EMBL" id="GMI39024.1"/>
    </source>
</evidence>
<dbReference type="OrthoDB" id="200660at2759"/>
<dbReference type="CDD" id="cd20404">
    <property type="entry name" value="Tudor_Agenet_AtEML-like"/>
    <property type="match status" value="1"/>
</dbReference>
<dbReference type="GO" id="GO:0008270">
    <property type="term" value="F:zinc ion binding"/>
    <property type="evidence" value="ECO:0007669"/>
    <property type="project" value="UniProtKB-KW"/>
</dbReference>
<dbReference type="Gene3D" id="6.10.140.2220">
    <property type="match status" value="1"/>
</dbReference>
<accession>A0A9W7GBB5</accession>
<dbReference type="Proteomes" id="UP001165065">
    <property type="component" value="Unassembled WGS sequence"/>
</dbReference>
<feature type="compositionally biased region" description="Acidic residues" evidence="6">
    <location>
        <begin position="385"/>
        <end position="399"/>
    </location>
</feature>
<evidence type="ECO:0000256" key="6">
    <source>
        <dbReference type="SAM" id="MobiDB-lite"/>
    </source>
</evidence>
<name>A0A9W7GBB5_9STRA</name>
<evidence type="ECO:0000256" key="5">
    <source>
        <dbReference type="PROSITE-ProRule" id="PRU00134"/>
    </source>
</evidence>
<gene>
    <name evidence="8" type="ORF">TrCOL_g10885</name>
</gene>
<dbReference type="InterPro" id="IPR059117">
    <property type="entry name" value="APS_kinase_dom"/>
</dbReference>
<evidence type="ECO:0000256" key="2">
    <source>
        <dbReference type="ARBA" id="ARBA00022723"/>
    </source>
</evidence>
<organism evidence="8 9">
    <name type="scientific">Triparma columacea</name>
    <dbReference type="NCBI Taxonomy" id="722753"/>
    <lineage>
        <taxon>Eukaryota</taxon>
        <taxon>Sar</taxon>
        <taxon>Stramenopiles</taxon>
        <taxon>Ochrophyta</taxon>
        <taxon>Bolidophyceae</taxon>
        <taxon>Parmales</taxon>
        <taxon>Triparmaceae</taxon>
        <taxon>Triparma</taxon>
    </lineage>
</organism>